<name>A0AA49GF97_9BACT</name>
<keyword evidence="1" id="KW-0472">Membrane</keyword>
<dbReference type="Proteomes" id="UP001244443">
    <property type="component" value="Chromosome"/>
</dbReference>
<evidence type="ECO:0000313" key="2">
    <source>
        <dbReference type="EMBL" id="WKK86034.1"/>
    </source>
</evidence>
<protein>
    <submittedName>
        <fullName evidence="2">Uncharacterized protein</fullName>
    </submittedName>
</protein>
<gene>
    <name evidence="2" type="ORF">QYS48_03180</name>
</gene>
<dbReference type="EMBL" id="CP129970">
    <property type="protein sequence ID" value="WKK86034.1"/>
    <property type="molecule type" value="Genomic_DNA"/>
</dbReference>
<proteinExistence type="predicted"/>
<feature type="transmembrane region" description="Helical" evidence="1">
    <location>
        <begin position="20"/>
        <end position="36"/>
    </location>
</feature>
<keyword evidence="1" id="KW-1133">Transmembrane helix</keyword>
<organism evidence="2 3">
    <name type="scientific">Marivirga arenosa</name>
    <dbReference type="NCBI Taxonomy" id="3059076"/>
    <lineage>
        <taxon>Bacteria</taxon>
        <taxon>Pseudomonadati</taxon>
        <taxon>Bacteroidota</taxon>
        <taxon>Cytophagia</taxon>
        <taxon>Cytophagales</taxon>
        <taxon>Marivirgaceae</taxon>
        <taxon>Marivirga</taxon>
    </lineage>
</organism>
<accession>A0AA49GF97</accession>
<dbReference type="RefSeq" id="WP_302102407.1">
    <property type="nucleotide sequence ID" value="NZ_CP129970.2"/>
</dbReference>
<evidence type="ECO:0000313" key="3">
    <source>
        <dbReference type="Proteomes" id="UP001244443"/>
    </source>
</evidence>
<reference evidence="2" key="1">
    <citation type="submission" date="2023-08" db="EMBL/GenBank/DDBJ databases">
        <title>Comparative genomics and taxonomic characterization of three novel marine species of genus Marivirga.</title>
        <authorList>
            <person name="Muhammad N."/>
            <person name="Kim S.-G."/>
        </authorList>
    </citation>
    <scope>NUCLEOTIDE SEQUENCE [LARGE SCALE GENOMIC DNA]</scope>
    <source>
        <strain evidence="2">ABR2-2</strain>
    </source>
</reference>
<keyword evidence="3" id="KW-1185">Reference proteome</keyword>
<feature type="transmembrane region" description="Helical" evidence="1">
    <location>
        <begin position="42"/>
        <end position="60"/>
    </location>
</feature>
<evidence type="ECO:0000256" key="1">
    <source>
        <dbReference type="SAM" id="Phobius"/>
    </source>
</evidence>
<keyword evidence="1" id="KW-0812">Transmembrane</keyword>
<sequence>MESKFKTNLIILSKKGSKLGCFLAIVIFVPGIIGIVSQNSLLILLGFVGILLIVLIQIITRNKHSATNNIQTSEFIEFDQASLTIYKNQKVNRFNWTDMHDIVIRIHDFKGEVSRASGEFLNTSHGTLNYISFKLISEQHRYHFYLKDSQDKEALINLIENSLKPILTQTKRLKTLNVRATDSFHN</sequence>
<dbReference type="AlphaFoldDB" id="A0AA49GF97"/>